<reference evidence="3 4" key="1">
    <citation type="journal article" date="2017" name="Int. J. Syst. Evol. Microbiol.">
        <title>Bacillus mangrovi sp. nov., isolated from a sediment sample from a mangrove forest.</title>
        <authorList>
            <person name="Gupta V."/>
            <person name="Singh P.K."/>
            <person name="Korpole S."/>
            <person name="Tanuku N.R.S."/>
            <person name="Pinnaka A.K."/>
        </authorList>
    </citation>
    <scope>NUCLEOTIDE SEQUENCE [LARGE SCALE GENOMIC DNA]</scope>
    <source>
        <strain evidence="3 4">KCTC 33872</strain>
    </source>
</reference>
<evidence type="ECO:0000256" key="1">
    <source>
        <dbReference type="ARBA" id="ARBA00022801"/>
    </source>
</evidence>
<keyword evidence="4" id="KW-1185">Reference proteome</keyword>
<keyword evidence="1" id="KW-0378">Hydrolase</keyword>
<name>A0A7X2V453_9BACI</name>
<proteinExistence type="predicted"/>
<keyword evidence="3" id="KW-0269">Exonuclease</keyword>
<dbReference type="InterPro" id="IPR029052">
    <property type="entry name" value="Metallo-depent_PP-like"/>
</dbReference>
<sequence>MASLKFIHAADLHLDSPFAGLKHLPASVLERLKESTFAAFSRLVDLTVKEKADFLILAGDLFDGENRSLKAQLRLKKEFEKLKHSGISVYVIHGNHDHLSGKWLNIDWPENVRVFSHEQAECLPFLKDGKTAAHLYGYSYPERAVKTNITDQYIKTGDAPFHIGLLHGSVEGGSEDHDVYCPFSLKDLERAGFDYWALGHIHKREILSMKETMAIYPGNIQGRHRKESGEKGCYAVTLGDGGPQAVFHPVHDVLWMEQEINMEGLDTAGELIRLCRIEKEQFRQKGVPAVLTIRLTGGTPLAAELKQAEVLEDLLHSLNDEEDRRDFVWIGKLQDYTSLPADREQLKQDSVFYRDFFAVTEQYRFLEQAAAPLYSNSSVRKYIGLFSEEEQKEIIREAELLVLSELLKEGGGEK</sequence>
<dbReference type="Pfam" id="PF00149">
    <property type="entry name" value="Metallophos"/>
    <property type="match status" value="1"/>
</dbReference>
<dbReference type="CDD" id="cd00840">
    <property type="entry name" value="MPP_Mre11_N"/>
    <property type="match status" value="1"/>
</dbReference>
<dbReference type="InterPro" id="IPR004843">
    <property type="entry name" value="Calcineurin-like_PHP"/>
</dbReference>
<dbReference type="Gene3D" id="3.60.21.10">
    <property type="match status" value="1"/>
</dbReference>
<feature type="domain" description="Calcineurin-like phosphoesterase" evidence="2">
    <location>
        <begin position="4"/>
        <end position="203"/>
    </location>
</feature>
<dbReference type="OrthoDB" id="9773856at2"/>
<comment type="caution">
    <text evidence="3">The sequence shown here is derived from an EMBL/GenBank/DDBJ whole genome shotgun (WGS) entry which is preliminary data.</text>
</comment>
<dbReference type="Proteomes" id="UP000434639">
    <property type="component" value="Unassembled WGS sequence"/>
</dbReference>
<dbReference type="GO" id="GO:0004527">
    <property type="term" value="F:exonuclease activity"/>
    <property type="evidence" value="ECO:0007669"/>
    <property type="project" value="UniProtKB-KW"/>
</dbReference>
<evidence type="ECO:0000313" key="4">
    <source>
        <dbReference type="Proteomes" id="UP000434639"/>
    </source>
</evidence>
<evidence type="ECO:0000259" key="2">
    <source>
        <dbReference type="Pfam" id="PF00149"/>
    </source>
</evidence>
<evidence type="ECO:0000313" key="3">
    <source>
        <dbReference type="EMBL" id="MTH53382.1"/>
    </source>
</evidence>
<protein>
    <submittedName>
        <fullName evidence="3">DNA repair exonuclease</fullName>
    </submittedName>
</protein>
<dbReference type="InterPro" id="IPR014576">
    <property type="entry name" value="Pesterase_YhaO"/>
</dbReference>
<dbReference type="RefSeq" id="WP_155111899.1">
    <property type="nucleotide sequence ID" value="NZ_WMIB01000005.1"/>
</dbReference>
<dbReference type="AlphaFoldDB" id="A0A7X2V453"/>
<dbReference type="SUPFAM" id="SSF56300">
    <property type="entry name" value="Metallo-dependent phosphatases"/>
    <property type="match status" value="1"/>
</dbReference>
<accession>A0A7X2V453</accession>
<dbReference type="InterPro" id="IPR041796">
    <property type="entry name" value="Mre11_N"/>
</dbReference>
<dbReference type="PANTHER" id="PTHR30337">
    <property type="entry name" value="COMPONENT OF ATP-DEPENDENT DSDNA EXONUCLEASE"/>
    <property type="match status" value="1"/>
</dbReference>
<organism evidence="3 4">
    <name type="scientific">Metabacillus mangrovi</name>
    <dbReference type="NCBI Taxonomy" id="1491830"/>
    <lineage>
        <taxon>Bacteria</taxon>
        <taxon>Bacillati</taxon>
        <taxon>Bacillota</taxon>
        <taxon>Bacilli</taxon>
        <taxon>Bacillales</taxon>
        <taxon>Bacillaceae</taxon>
        <taxon>Metabacillus</taxon>
    </lineage>
</organism>
<dbReference type="EMBL" id="WMIB01000005">
    <property type="protein sequence ID" value="MTH53382.1"/>
    <property type="molecule type" value="Genomic_DNA"/>
</dbReference>
<dbReference type="PANTHER" id="PTHR30337:SF7">
    <property type="entry name" value="PHOSPHOESTERASE"/>
    <property type="match status" value="1"/>
</dbReference>
<dbReference type="InterPro" id="IPR050535">
    <property type="entry name" value="DNA_Repair-Maintenance_Comp"/>
</dbReference>
<keyword evidence="3" id="KW-0540">Nuclease</keyword>
<gene>
    <name evidence="3" type="ORF">GKZ89_08130</name>
</gene>
<dbReference type="PIRSF" id="PIRSF033091">
    <property type="entry name" value="Pesterase_YhaO"/>
    <property type="match status" value="1"/>
</dbReference>